<dbReference type="PANTHER" id="PTHR46082">
    <property type="entry name" value="ATP/GTP-BINDING PROTEIN-RELATED"/>
    <property type="match status" value="1"/>
</dbReference>
<dbReference type="OrthoDB" id="20872at2759"/>
<dbReference type="InterPro" id="IPR056681">
    <property type="entry name" value="DUF7779"/>
</dbReference>
<dbReference type="SUPFAM" id="SSF48452">
    <property type="entry name" value="TPR-like"/>
    <property type="match status" value="2"/>
</dbReference>
<feature type="domain" description="DUF7779" evidence="2">
    <location>
        <begin position="472"/>
        <end position="544"/>
    </location>
</feature>
<dbReference type="SUPFAM" id="SSF52540">
    <property type="entry name" value="P-loop containing nucleoside triphosphate hydrolases"/>
    <property type="match status" value="1"/>
</dbReference>
<dbReference type="EMBL" id="PVQB02000191">
    <property type="protein sequence ID" value="KAF4341503.1"/>
    <property type="molecule type" value="Genomic_DNA"/>
</dbReference>
<dbReference type="Gene3D" id="3.40.50.300">
    <property type="entry name" value="P-loop containing nucleotide triphosphate hydrolases"/>
    <property type="match status" value="1"/>
</dbReference>
<protein>
    <submittedName>
        <fullName evidence="3">Short-chain dehydrogenase</fullName>
    </submittedName>
</protein>
<dbReference type="Proteomes" id="UP000730481">
    <property type="component" value="Unassembled WGS sequence"/>
</dbReference>
<sequence length="888" mass="100345">MQIRQTWKKRHNIFISSHRNLDPNDLCSASNATAMDPVTGIGLAAAVIQLIEVCVKITKRLVEFSAANLENGPPKSFSQIMTTLPLITQGLQNLHDNLNHVSTQTQNSLCPVIEKCLSDVQELNRIIDKALPSTGASRWERKKKALVSFRYDKKVEQISRAIDKYLEALSFHQLSGIPQSYPSQISAAESSLAQEKTHWLVPFDRNPSFVNRKGIFEEIEKAFTVQEGVQPKAALHGLGGIGKSQIALEYCYRRRSQDPRCTIFWCNAASIARFEQSLNQIAILCGLVSEGKADADAPELVKTWLETQWKGPWLMVIDNIDDRDVLFTQSLKSGKTISDSIPVCSSGSLLFTTRSREVAFDALRQTRPILIKEMDKEEGLELAKKRLDKETPEGLIIKLLELLEYIPLAITQASAFIGKRDKTVQYYLEEYGKSDTTRARLLSYEFSDHGRQANSMESVAKTWIISFESIRQSNQRASEMLCLMSFYQHHGVPTFLLRKADEDEFNFKDAIALLESFAFVNSNESDSALRTHRLVQVATRWWLNEEGPTESDKWELEALTSLKAYFPAFIELSSPNKDHFMMSEILLPHVEQALQIDSTKASADCELSKATLLYSLGYYMFLATNPNKARGLLEQSMELMSKHLGEEHIDTVLCATSLASIYAGLGDAKSIHMLKRLLLVQEKTLGKDDPLTIDVLYRLADAVLLIERNPSKSEEMLRKALIRCQTLPEDDRRFMATISRLSYTCLLQNKYAEAEALSRQAYSLAQRKYGPADLYLLTAEEHLAHILTRRVEAHEEAHEIYLRTISKLRDLLGPDHLQSLRAAGGFSILLKEMGKLEEAKSVCERALNDAENSSRARYFDSEGIIGAHKKLLQSINRLLIEQEKEIAQ</sequence>
<reference evidence="3" key="1">
    <citation type="journal article" date="2017" name="Mycologia">
        <title>Fusarium algeriense, sp. nov., a novel toxigenic crown rot pathogen of durum wheat from Algeria is nested in the Fusarium burgessii species complex.</title>
        <authorList>
            <person name="Laraba I."/>
            <person name="Keddad A."/>
            <person name="Boureghda H."/>
            <person name="Abdallah N."/>
            <person name="Vaughan M.M."/>
            <person name="Proctor R.H."/>
            <person name="Busman M."/>
            <person name="O'Donnell K."/>
        </authorList>
    </citation>
    <scope>NUCLEOTIDE SEQUENCE</scope>
    <source>
        <strain evidence="3">NRRL 25174</strain>
    </source>
</reference>
<dbReference type="InterPro" id="IPR031352">
    <property type="entry name" value="SesA"/>
</dbReference>
<dbReference type="AlphaFoldDB" id="A0A9P5E0V3"/>
<keyword evidence="4" id="KW-1185">Reference proteome</keyword>
<dbReference type="InterPro" id="IPR011990">
    <property type="entry name" value="TPR-like_helical_dom_sf"/>
</dbReference>
<comment type="caution">
    <text evidence="3">The sequence shown here is derived from an EMBL/GenBank/DDBJ whole genome shotgun (WGS) entry which is preliminary data.</text>
</comment>
<proteinExistence type="predicted"/>
<dbReference type="Gene3D" id="1.25.40.10">
    <property type="entry name" value="Tetratricopeptide repeat domain"/>
    <property type="match status" value="2"/>
</dbReference>
<organism evidence="3 4">
    <name type="scientific">Fusarium beomiforme</name>
    <dbReference type="NCBI Taxonomy" id="44412"/>
    <lineage>
        <taxon>Eukaryota</taxon>
        <taxon>Fungi</taxon>
        <taxon>Dikarya</taxon>
        <taxon>Ascomycota</taxon>
        <taxon>Pezizomycotina</taxon>
        <taxon>Sordariomycetes</taxon>
        <taxon>Hypocreomycetidae</taxon>
        <taxon>Hypocreales</taxon>
        <taxon>Nectriaceae</taxon>
        <taxon>Fusarium</taxon>
        <taxon>Fusarium burgessii species complex</taxon>
    </lineage>
</organism>
<evidence type="ECO:0000313" key="3">
    <source>
        <dbReference type="EMBL" id="KAF4341503.1"/>
    </source>
</evidence>
<gene>
    <name evidence="3" type="ORF">FBEOM_4548</name>
</gene>
<dbReference type="PANTHER" id="PTHR46082:SF6">
    <property type="entry name" value="AAA+ ATPASE DOMAIN-CONTAINING PROTEIN-RELATED"/>
    <property type="match status" value="1"/>
</dbReference>
<dbReference type="InterPro" id="IPR053137">
    <property type="entry name" value="NLR-like"/>
</dbReference>
<dbReference type="Pfam" id="PF13374">
    <property type="entry name" value="TPR_10"/>
    <property type="match status" value="1"/>
</dbReference>
<dbReference type="InterPro" id="IPR027417">
    <property type="entry name" value="P-loop_NTPase"/>
</dbReference>
<evidence type="ECO:0000259" key="2">
    <source>
        <dbReference type="Pfam" id="PF25000"/>
    </source>
</evidence>
<accession>A0A9P5E0V3</accession>
<evidence type="ECO:0000313" key="4">
    <source>
        <dbReference type="Proteomes" id="UP000730481"/>
    </source>
</evidence>
<feature type="domain" description="NACHT-NTPase and P-loop NTPases N-terminal" evidence="1">
    <location>
        <begin position="45"/>
        <end position="169"/>
    </location>
</feature>
<reference evidence="3" key="2">
    <citation type="submission" date="2020-02" db="EMBL/GenBank/DDBJ databases">
        <title>Identification and distribution of gene clusters putatively required for synthesis of sphingolipid metabolism inhibitors in phylogenetically diverse species of the filamentous fungus Fusarium.</title>
        <authorList>
            <person name="Kim H.-S."/>
            <person name="Busman M."/>
            <person name="Brown D.W."/>
            <person name="Divon H."/>
            <person name="Uhlig S."/>
            <person name="Proctor R.H."/>
        </authorList>
    </citation>
    <scope>NUCLEOTIDE SEQUENCE</scope>
    <source>
        <strain evidence="3">NRRL 25174</strain>
    </source>
</reference>
<dbReference type="Pfam" id="PF25000">
    <property type="entry name" value="DUF7779"/>
    <property type="match status" value="1"/>
</dbReference>
<dbReference type="Pfam" id="PF17107">
    <property type="entry name" value="SesA"/>
    <property type="match status" value="1"/>
</dbReference>
<name>A0A9P5E0V3_9HYPO</name>
<evidence type="ECO:0000259" key="1">
    <source>
        <dbReference type="Pfam" id="PF17107"/>
    </source>
</evidence>